<reference evidence="3" key="1">
    <citation type="submission" date="2020-08" db="EMBL/GenBank/DDBJ databases">
        <title>Multicomponent nature underlies the extraordinary mechanical properties of spider dragline silk.</title>
        <authorList>
            <person name="Kono N."/>
            <person name="Nakamura H."/>
            <person name="Mori M."/>
            <person name="Yoshida Y."/>
            <person name="Ohtoshi R."/>
            <person name="Malay A.D."/>
            <person name="Moran D.A.P."/>
            <person name="Tomita M."/>
            <person name="Numata K."/>
            <person name="Arakawa K."/>
        </authorList>
    </citation>
    <scope>NUCLEOTIDE SEQUENCE</scope>
</reference>
<protein>
    <recommendedName>
        <fullName evidence="2">Distal membrane-arm assembly complex protein 1-like domain-containing protein</fullName>
    </recommendedName>
</protein>
<keyword evidence="1" id="KW-0812">Transmembrane</keyword>
<sequence length="79" mass="8434">MEKQDPSTPKDCLACRILGGSSLLLCSVYVLSMGIRAKTRNAKISSYLFGSSLGYTGVARLLDIFPFGTKPDVESVAST</sequence>
<evidence type="ECO:0000313" key="4">
    <source>
        <dbReference type="Proteomes" id="UP000886998"/>
    </source>
</evidence>
<evidence type="ECO:0000256" key="1">
    <source>
        <dbReference type="SAM" id="Phobius"/>
    </source>
</evidence>
<dbReference type="InterPro" id="IPR028036">
    <property type="entry name" value="DMAC1-like_dom"/>
</dbReference>
<feature type="transmembrane region" description="Helical" evidence="1">
    <location>
        <begin position="12"/>
        <end position="32"/>
    </location>
</feature>
<proteinExistence type="predicted"/>
<feature type="domain" description="Distal membrane-arm assembly complex protein 1-like" evidence="2">
    <location>
        <begin position="11"/>
        <end position="47"/>
    </location>
</feature>
<name>A0A8X6WPR7_9ARAC</name>
<dbReference type="Proteomes" id="UP000886998">
    <property type="component" value="Unassembled WGS sequence"/>
</dbReference>
<dbReference type="AlphaFoldDB" id="A0A8X6WPR7"/>
<keyword evidence="1" id="KW-0472">Membrane</keyword>
<keyword evidence="4" id="KW-1185">Reference proteome</keyword>
<dbReference type="Pfam" id="PF15055">
    <property type="entry name" value="DMAC1_Dmo2"/>
    <property type="match status" value="1"/>
</dbReference>
<organism evidence="3 4">
    <name type="scientific">Trichonephila inaurata madagascariensis</name>
    <dbReference type="NCBI Taxonomy" id="2747483"/>
    <lineage>
        <taxon>Eukaryota</taxon>
        <taxon>Metazoa</taxon>
        <taxon>Ecdysozoa</taxon>
        <taxon>Arthropoda</taxon>
        <taxon>Chelicerata</taxon>
        <taxon>Arachnida</taxon>
        <taxon>Araneae</taxon>
        <taxon>Araneomorphae</taxon>
        <taxon>Entelegynae</taxon>
        <taxon>Araneoidea</taxon>
        <taxon>Nephilidae</taxon>
        <taxon>Trichonephila</taxon>
        <taxon>Trichonephila inaurata</taxon>
    </lineage>
</organism>
<comment type="caution">
    <text evidence="3">The sequence shown here is derived from an EMBL/GenBank/DDBJ whole genome shotgun (WGS) entry which is preliminary data.</text>
</comment>
<evidence type="ECO:0000313" key="3">
    <source>
        <dbReference type="EMBL" id="GFY38129.1"/>
    </source>
</evidence>
<evidence type="ECO:0000259" key="2">
    <source>
        <dbReference type="Pfam" id="PF15055"/>
    </source>
</evidence>
<keyword evidence="1" id="KW-1133">Transmembrane helix</keyword>
<gene>
    <name evidence="3" type="ORF">TNIN_360461</name>
</gene>
<dbReference type="OrthoDB" id="6604875at2759"/>
<accession>A0A8X6WPR7</accession>
<dbReference type="EMBL" id="BMAV01000666">
    <property type="protein sequence ID" value="GFY38129.1"/>
    <property type="molecule type" value="Genomic_DNA"/>
</dbReference>